<accession>A0A830F241</accession>
<feature type="transmembrane region" description="Helical" evidence="10">
    <location>
        <begin position="61"/>
        <end position="84"/>
    </location>
</feature>
<feature type="transmembrane region" description="Helical" evidence="10">
    <location>
        <begin position="146"/>
        <end position="167"/>
    </location>
</feature>
<dbReference type="InterPro" id="IPR048279">
    <property type="entry name" value="MdtK-like"/>
</dbReference>
<feature type="transmembrane region" description="Helical" evidence="10">
    <location>
        <begin position="207"/>
        <end position="229"/>
    </location>
</feature>
<dbReference type="PANTHER" id="PTHR43298:SF2">
    <property type="entry name" value="FMN_FAD EXPORTER YEEO-RELATED"/>
    <property type="match status" value="1"/>
</dbReference>
<dbReference type="GO" id="GO:0006811">
    <property type="term" value="P:monoatomic ion transport"/>
    <property type="evidence" value="ECO:0007669"/>
    <property type="project" value="UniProtKB-KW"/>
</dbReference>
<dbReference type="NCBIfam" id="TIGR00797">
    <property type="entry name" value="matE"/>
    <property type="match status" value="1"/>
</dbReference>
<comment type="caution">
    <text evidence="11">The sequence shown here is derived from an EMBL/GenBank/DDBJ whole genome shotgun (WGS) entry which is preliminary data.</text>
</comment>
<evidence type="ECO:0000256" key="8">
    <source>
        <dbReference type="ARBA" id="ARBA00023136"/>
    </source>
</evidence>
<feature type="transmembrane region" description="Helical" evidence="10">
    <location>
        <begin position="376"/>
        <end position="397"/>
    </location>
</feature>
<feature type="transmembrane region" description="Helical" evidence="10">
    <location>
        <begin position="268"/>
        <end position="291"/>
    </location>
</feature>
<proteinExistence type="predicted"/>
<feature type="transmembrane region" description="Helical" evidence="10">
    <location>
        <begin position="179"/>
        <end position="201"/>
    </location>
</feature>
<organism evidence="11 12">
    <name type="scientific">Halarchaeum grantii</name>
    <dbReference type="NCBI Taxonomy" id="1193105"/>
    <lineage>
        <taxon>Archaea</taxon>
        <taxon>Methanobacteriati</taxon>
        <taxon>Methanobacteriota</taxon>
        <taxon>Stenosarchaea group</taxon>
        <taxon>Halobacteria</taxon>
        <taxon>Halobacteriales</taxon>
        <taxon>Halobacteriaceae</taxon>
    </lineage>
</organism>
<evidence type="ECO:0000313" key="12">
    <source>
        <dbReference type="Proteomes" id="UP000628840"/>
    </source>
</evidence>
<name>A0A830F241_9EURY</name>
<feature type="transmembrane region" description="Helical" evidence="10">
    <location>
        <begin position="331"/>
        <end position="356"/>
    </location>
</feature>
<evidence type="ECO:0000256" key="3">
    <source>
        <dbReference type="ARBA" id="ARBA00022449"/>
    </source>
</evidence>
<dbReference type="InterPro" id="IPR002528">
    <property type="entry name" value="MATE_fam"/>
</dbReference>
<dbReference type="PANTHER" id="PTHR43298">
    <property type="entry name" value="MULTIDRUG RESISTANCE PROTEIN NORM-RELATED"/>
    <property type="match status" value="1"/>
</dbReference>
<dbReference type="RefSeq" id="WP_188881777.1">
    <property type="nucleotide sequence ID" value="NZ_BMPF01000002.1"/>
</dbReference>
<evidence type="ECO:0000256" key="1">
    <source>
        <dbReference type="ARBA" id="ARBA00004651"/>
    </source>
</evidence>
<dbReference type="PIRSF" id="PIRSF006603">
    <property type="entry name" value="DinF"/>
    <property type="match status" value="1"/>
</dbReference>
<protein>
    <recommendedName>
        <fullName evidence="9">Multidrug-efflux transporter</fullName>
    </recommendedName>
</protein>
<evidence type="ECO:0000256" key="10">
    <source>
        <dbReference type="SAM" id="Phobius"/>
    </source>
</evidence>
<dbReference type="Proteomes" id="UP000628840">
    <property type="component" value="Unassembled WGS sequence"/>
</dbReference>
<dbReference type="OrthoDB" id="214119at2157"/>
<evidence type="ECO:0000256" key="2">
    <source>
        <dbReference type="ARBA" id="ARBA00022448"/>
    </source>
</evidence>
<dbReference type="GO" id="GO:0005886">
    <property type="term" value="C:plasma membrane"/>
    <property type="evidence" value="ECO:0007669"/>
    <property type="project" value="UniProtKB-SubCell"/>
</dbReference>
<dbReference type="GO" id="GO:0015297">
    <property type="term" value="F:antiporter activity"/>
    <property type="evidence" value="ECO:0007669"/>
    <property type="project" value="UniProtKB-KW"/>
</dbReference>
<dbReference type="CDD" id="cd13142">
    <property type="entry name" value="MATE_like_12"/>
    <property type="match status" value="1"/>
</dbReference>
<dbReference type="InterPro" id="IPR050222">
    <property type="entry name" value="MATE_MdtK"/>
</dbReference>
<keyword evidence="3" id="KW-0050">Antiport</keyword>
<keyword evidence="12" id="KW-1185">Reference proteome</keyword>
<keyword evidence="5 10" id="KW-0812">Transmembrane</keyword>
<keyword evidence="6 10" id="KW-1133">Transmembrane helix</keyword>
<evidence type="ECO:0000256" key="7">
    <source>
        <dbReference type="ARBA" id="ARBA00023065"/>
    </source>
</evidence>
<feature type="transmembrane region" description="Helical" evidence="10">
    <location>
        <begin position="409"/>
        <end position="429"/>
    </location>
</feature>
<feature type="transmembrane region" description="Helical" evidence="10">
    <location>
        <begin position="104"/>
        <end position="126"/>
    </location>
</feature>
<comment type="subcellular location">
    <subcellularLocation>
        <location evidence="1">Cell membrane</location>
        <topology evidence="1">Multi-pass membrane protein</topology>
    </subcellularLocation>
</comment>
<gene>
    <name evidence="11" type="ORF">GCM10009037_14670</name>
</gene>
<keyword evidence="7" id="KW-0406">Ion transport</keyword>
<evidence type="ECO:0000256" key="4">
    <source>
        <dbReference type="ARBA" id="ARBA00022475"/>
    </source>
</evidence>
<sequence length="474" mass="49132">MPGPSAPSDSSRSLTSGPLVRPTLRLAWPLVVVQLLQVVYNLVDTIWLGAYSPDAVGALSLAFPMVFLLISVGGGFTAAGSILVAQHTGADSEAGASKAAGQTIWFVSVIAVGIGILGFLLAKPLLSLLPADPGTAARVVPLAGEYMQTYFLGVPFVFGFFVFTSLLRGYGDTRTPMYVMLLTAGLNVALDPLFIFGYAGVPELGVQGAALATVLSRVVAAAVGFYVLFYTARGPAVGAADLRPDFEVVRDIVRLGVPSAIEQSTSSLAMVVLTAMIAAFPPAVVTAYGIGNRLSSLVFLPALGLGQATNTMVGQNLGANEPGRAEQAVHVAGGLVVGSMAVVAALAFCFPEAAVAPFLTADAPGVAATLAHASEYVRVMSLMFVFMGLLQVILGAFRGAGDTRTSMVFSLVTLWVVRVPATYVLAFALGWGSTGLWWAVALGDIVGCLAAGLWFTRGTWKEHVVASRDAEPAD</sequence>
<evidence type="ECO:0000256" key="5">
    <source>
        <dbReference type="ARBA" id="ARBA00022692"/>
    </source>
</evidence>
<keyword evidence="4" id="KW-1003">Cell membrane</keyword>
<keyword evidence="8 10" id="KW-0472">Membrane</keyword>
<evidence type="ECO:0000313" key="11">
    <source>
        <dbReference type="EMBL" id="GGL32077.1"/>
    </source>
</evidence>
<evidence type="ECO:0000256" key="9">
    <source>
        <dbReference type="ARBA" id="ARBA00031636"/>
    </source>
</evidence>
<dbReference type="Pfam" id="PF01554">
    <property type="entry name" value="MatE"/>
    <property type="match status" value="2"/>
</dbReference>
<dbReference type="AlphaFoldDB" id="A0A830F241"/>
<dbReference type="EMBL" id="BMPF01000002">
    <property type="protein sequence ID" value="GGL32077.1"/>
    <property type="molecule type" value="Genomic_DNA"/>
</dbReference>
<keyword evidence="2" id="KW-0813">Transport</keyword>
<reference evidence="11 12" key="1">
    <citation type="journal article" date="2019" name="Int. J. Syst. Evol. Microbiol.">
        <title>The Global Catalogue of Microorganisms (GCM) 10K type strain sequencing project: providing services to taxonomists for standard genome sequencing and annotation.</title>
        <authorList>
            <consortium name="The Broad Institute Genomics Platform"/>
            <consortium name="The Broad Institute Genome Sequencing Center for Infectious Disease"/>
            <person name="Wu L."/>
            <person name="Ma J."/>
        </authorList>
    </citation>
    <scope>NUCLEOTIDE SEQUENCE [LARGE SCALE GENOMIC DNA]</scope>
    <source>
        <strain evidence="11 12">JCM 19585</strain>
    </source>
</reference>
<evidence type="ECO:0000256" key="6">
    <source>
        <dbReference type="ARBA" id="ARBA00022989"/>
    </source>
</evidence>
<feature type="transmembrane region" description="Helical" evidence="10">
    <location>
        <begin position="435"/>
        <end position="455"/>
    </location>
</feature>
<dbReference type="GO" id="GO:0042910">
    <property type="term" value="F:xenobiotic transmembrane transporter activity"/>
    <property type="evidence" value="ECO:0007669"/>
    <property type="project" value="InterPro"/>
</dbReference>